<dbReference type="AlphaFoldDB" id="A0A4Y6UR79"/>
<keyword evidence="3" id="KW-0808">Transferase</keyword>
<evidence type="ECO:0000259" key="2">
    <source>
        <dbReference type="Pfam" id="PF08241"/>
    </source>
</evidence>
<dbReference type="Pfam" id="PF08241">
    <property type="entry name" value="Methyltransf_11"/>
    <property type="match status" value="1"/>
</dbReference>
<dbReference type="KEGG" id="saca:FFV09_04200"/>
<dbReference type="InterPro" id="IPR013216">
    <property type="entry name" value="Methyltransf_11"/>
</dbReference>
<keyword evidence="4" id="KW-1185">Reference proteome</keyword>
<keyword evidence="3" id="KW-0489">Methyltransferase</keyword>
<dbReference type="Gene3D" id="3.40.50.150">
    <property type="entry name" value="Vaccinia Virus protein VP39"/>
    <property type="match status" value="1"/>
</dbReference>
<evidence type="ECO:0000256" key="1">
    <source>
        <dbReference type="SAM" id="MobiDB-lite"/>
    </source>
</evidence>
<name>A0A4Y6UR79_SACBS</name>
<dbReference type="PANTHER" id="PTHR43591">
    <property type="entry name" value="METHYLTRANSFERASE"/>
    <property type="match status" value="1"/>
</dbReference>
<feature type="region of interest" description="Disordered" evidence="1">
    <location>
        <begin position="1"/>
        <end position="20"/>
    </location>
</feature>
<sequence length="240" mass="27201">MSMFDSTRFSGDGEAGAYSPPRTEDGFVYAIRPQEMRLSNARAMALYDRIARFHAVSNRLYLKLRFGGEIHYRWTFLSQLDVRRGERVLEVSVGTGGNLPLLPAGAHLYGLDLSPAMLRQAARHLREWGTEAELIHGEAEHLPFRGDTFDCVYHIGGLSEFGDPALALREMIRVAKSGTRILVADEVDRRTRVRRPRISLAKPGDLPRPDVLRMLPAGMLDVRYEEVCKGLMYRLTFRKP</sequence>
<reference evidence="3 4" key="1">
    <citation type="submission" date="2019-06" db="EMBL/GenBank/DDBJ databases">
        <title>Saccharibacillus brassicae sp. nov., an endophytic bacterium isolated from Chinese cabbage seeds (Brassica pekinensis).</title>
        <authorList>
            <person name="Jiang L."/>
            <person name="Lee J."/>
            <person name="Kim S.W."/>
        </authorList>
    </citation>
    <scope>NUCLEOTIDE SEQUENCE [LARGE SCALE GENOMIC DNA]</scope>
    <source>
        <strain evidence="4">KCTC 43072 / ATSA2</strain>
    </source>
</reference>
<protein>
    <submittedName>
        <fullName evidence="3">Methyltransferase domain-containing protein</fullName>
    </submittedName>
</protein>
<organism evidence="3 4">
    <name type="scientific">Saccharibacillus brassicae</name>
    <dbReference type="NCBI Taxonomy" id="2583377"/>
    <lineage>
        <taxon>Bacteria</taxon>
        <taxon>Bacillati</taxon>
        <taxon>Bacillota</taxon>
        <taxon>Bacilli</taxon>
        <taxon>Bacillales</taxon>
        <taxon>Paenibacillaceae</taxon>
        <taxon>Saccharibacillus</taxon>
    </lineage>
</organism>
<dbReference type="SUPFAM" id="SSF53335">
    <property type="entry name" value="S-adenosyl-L-methionine-dependent methyltransferases"/>
    <property type="match status" value="1"/>
</dbReference>
<dbReference type="GO" id="GO:0032259">
    <property type="term" value="P:methylation"/>
    <property type="evidence" value="ECO:0007669"/>
    <property type="project" value="UniProtKB-KW"/>
</dbReference>
<dbReference type="CDD" id="cd02440">
    <property type="entry name" value="AdoMet_MTases"/>
    <property type="match status" value="1"/>
</dbReference>
<feature type="domain" description="Methyltransferase type 11" evidence="2">
    <location>
        <begin position="89"/>
        <end position="182"/>
    </location>
</feature>
<accession>A0A4Y6UR79</accession>
<dbReference type="Proteomes" id="UP000316968">
    <property type="component" value="Chromosome"/>
</dbReference>
<dbReference type="EMBL" id="CP041217">
    <property type="protein sequence ID" value="QDH20129.1"/>
    <property type="molecule type" value="Genomic_DNA"/>
</dbReference>
<evidence type="ECO:0000313" key="4">
    <source>
        <dbReference type="Proteomes" id="UP000316968"/>
    </source>
</evidence>
<dbReference type="OrthoDB" id="43862at2"/>
<dbReference type="GO" id="GO:0008757">
    <property type="term" value="F:S-adenosylmethionine-dependent methyltransferase activity"/>
    <property type="evidence" value="ECO:0007669"/>
    <property type="project" value="InterPro"/>
</dbReference>
<dbReference type="InterPro" id="IPR029063">
    <property type="entry name" value="SAM-dependent_MTases_sf"/>
</dbReference>
<evidence type="ECO:0000313" key="3">
    <source>
        <dbReference type="EMBL" id="QDH20129.1"/>
    </source>
</evidence>
<dbReference type="PANTHER" id="PTHR43591:SF24">
    <property type="entry name" value="2-METHOXY-6-POLYPRENYL-1,4-BENZOQUINOL METHYLASE, MITOCHONDRIAL"/>
    <property type="match status" value="1"/>
</dbReference>
<gene>
    <name evidence="3" type="ORF">FFV09_04200</name>
</gene>
<proteinExistence type="predicted"/>